<dbReference type="PANTHER" id="PTHR10656:SF69">
    <property type="entry name" value="MAB-21-LIKE HHH_H2TH-LIKE DOMAIN-CONTAINING PROTEIN"/>
    <property type="match status" value="1"/>
</dbReference>
<dbReference type="SMART" id="SM01265">
    <property type="entry name" value="Mab-21"/>
    <property type="match status" value="1"/>
</dbReference>
<proteinExistence type="inferred from homology"/>
<reference evidence="5" key="2">
    <citation type="submission" date="2020-11" db="EMBL/GenBank/DDBJ databases">
        <authorList>
            <person name="McCartney M.A."/>
            <person name="Auch B."/>
            <person name="Kono T."/>
            <person name="Mallez S."/>
            <person name="Becker A."/>
            <person name="Gohl D.M."/>
            <person name="Silverstein K.A.T."/>
            <person name="Koren S."/>
            <person name="Bechman K.B."/>
            <person name="Herman A."/>
            <person name="Abrahante J.E."/>
            <person name="Garbe J."/>
        </authorList>
    </citation>
    <scope>NUCLEOTIDE SEQUENCE</scope>
    <source>
        <strain evidence="5">Duluth1</strain>
        <tissue evidence="5">Whole animal</tissue>
    </source>
</reference>
<protein>
    <submittedName>
        <fullName evidence="5">Uncharacterized protein</fullName>
    </submittedName>
</protein>
<dbReference type="Pfam" id="PF20266">
    <property type="entry name" value="Mab-21_C"/>
    <property type="match status" value="1"/>
</dbReference>
<feature type="domain" description="Mab-21-like HhH/H2TH-like" evidence="4">
    <location>
        <begin position="376"/>
        <end position="458"/>
    </location>
</feature>
<evidence type="ECO:0000313" key="5">
    <source>
        <dbReference type="EMBL" id="KAH3840357.1"/>
    </source>
</evidence>
<dbReference type="InterPro" id="IPR024810">
    <property type="entry name" value="MAB21L/cGLR"/>
</dbReference>
<evidence type="ECO:0000256" key="1">
    <source>
        <dbReference type="ARBA" id="ARBA00008307"/>
    </source>
</evidence>
<evidence type="ECO:0000259" key="3">
    <source>
        <dbReference type="Pfam" id="PF03281"/>
    </source>
</evidence>
<dbReference type="Pfam" id="PF03281">
    <property type="entry name" value="Mab-21"/>
    <property type="match status" value="1"/>
</dbReference>
<accession>A0A9D4KJC7</accession>
<gene>
    <name evidence="5" type="ORF">DPMN_113805</name>
</gene>
<evidence type="ECO:0000259" key="4">
    <source>
        <dbReference type="Pfam" id="PF20266"/>
    </source>
</evidence>
<comment type="similarity">
    <text evidence="1">Belongs to the mab-21 family.</text>
</comment>
<reference evidence="5" key="1">
    <citation type="journal article" date="2019" name="bioRxiv">
        <title>The Genome of the Zebra Mussel, Dreissena polymorpha: A Resource for Invasive Species Research.</title>
        <authorList>
            <person name="McCartney M.A."/>
            <person name="Auch B."/>
            <person name="Kono T."/>
            <person name="Mallez S."/>
            <person name="Zhang Y."/>
            <person name="Obille A."/>
            <person name="Becker A."/>
            <person name="Abrahante J.E."/>
            <person name="Garbe J."/>
            <person name="Badalamenti J.P."/>
            <person name="Herman A."/>
            <person name="Mangelson H."/>
            <person name="Liachko I."/>
            <person name="Sullivan S."/>
            <person name="Sone E.D."/>
            <person name="Koren S."/>
            <person name="Silverstein K.A.T."/>
            <person name="Beckman K.B."/>
            <person name="Gohl D.M."/>
        </authorList>
    </citation>
    <scope>NUCLEOTIDE SEQUENCE</scope>
    <source>
        <strain evidence="5">Duluth1</strain>
        <tissue evidence="5">Whole animal</tissue>
    </source>
</reference>
<dbReference type="InterPro" id="IPR046903">
    <property type="entry name" value="Mab-21-like_nuc_Trfase"/>
</dbReference>
<feature type="compositionally biased region" description="Low complexity" evidence="2">
    <location>
        <begin position="11"/>
        <end position="20"/>
    </location>
</feature>
<name>A0A9D4KJC7_DREPO</name>
<sequence length="574" mass="66068">MASGHNRRTIIGRSSRTTQTDHYNMHDDQLIMLCQRLARVLDVYGGTETALFSSLRQLVGPILFNVNLVDLIGFEPGTFEFIGQQKRNRWPIDISQSIFNDKSTQTCSISYMMTETVADRWQPNRVKSNEDYSFELSLLLTWLGYGSELRQARVDMYKKSDTQHTARSKSDALITAGSKGEGLSCVFESDRDTIFVLHMAIALEEGINLRTIPYDTTVFRMETDGVYPGHCKLLFQRLSHTLQDYIPKALCEDGRGRAILSSDLFVDISLPTERAPDEVRHKRAGPSSPCTLGVGLEMDRVPVLRCQCPSILKRWANRPRFWPSPEVVQKVVLMGAFVSPVGFKGSLTKNVEWRICFNEGENVLVSNLNDTQIKMYVLLKMIVKSVIKPLHKEITSYTLKNIVFWVAETNPQVLFDETSLLFWLHEGLGKLRTAITKKNLEYYMIPERNLMANCDLQNEQEKIWVSTITDIINEGPRLVLRLSKLRNAIVSYPEPLRWYCKRRTELEILNLAWLNRDPECRDERGVMNESDNVLKAIMIRQTAIVREIRETLFMEGIAVMKEDHEYLIHIRMLM</sequence>
<dbReference type="PANTHER" id="PTHR10656">
    <property type="entry name" value="CELL FATE DETERMINING PROTEIN MAB21-RELATED"/>
    <property type="match status" value="1"/>
</dbReference>
<keyword evidence="6" id="KW-1185">Reference proteome</keyword>
<comment type="caution">
    <text evidence="5">The sequence shown here is derived from an EMBL/GenBank/DDBJ whole genome shotgun (WGS) entry which is preliminary data.</text>
</comment>
<dbReference type="Proteomes" id="UP000828390">
    <property type="component" value="Unassembled WGS sequence"/>
</dbReference>
<dbReference type="EMBL" id="JAIWYP010000004">
    <property type="protein sequence ID" value="KAH3840357.1"/>
    <property type="molecule type" value="Genomic_DNA"/>
</dbReference>
<organism evidence="5 6">
    <name type="scientific">Dreissena polymorpha</name>
    <name type="common">Zebra mussel</name>
    <name type="synonym">Mytilus polymorpha</name>
    <dbReference type="NCBI Taxonomy" id="45954"/>
    <lineage>
        <taxon>Eukaryota</taxon>
        <taxon>Metazoa</taxon>
        <taxon>Spiralia</taxon>
        <taxon>Lophotrochozoa</taxon>
        <taxon>Mollusca</taxon>
        <taxon>Bivalvia</taxon>
        <taxon>Autobranchia</taxon>
        <taxon>Heteroconchia</taxon>
        <taxon>Euheterodonta</taxon>
        <taxon>Imparidentia</taxon>
        <taxon>Neoheterodontei</taxon>
        <taxon>Myida</taxon>
        <taxon>Dreissenoidea</taxon>
        <taxon>Dreissenidae</taxon>
        <taxon>Dreissena</taxon>
    </lineage>
</organism>
<feature type="domain" description="Mab-21-like nucleotidyltransferase" evidence="3">
    <location>
        <begin position="282"/>
        <end position="366"/>
    </location>
</feature>
<feature type="compositionally biased region" description="Basic residues" evidence="2">
    <location>
        <begin position="1"/>
        <end position="10"/>
    </location>
</feature>
<dbReference type="AlphaFoldDB" id="A0A9D4KJC7"/>
<dbReference type="InterPro" id="IPR046906">
    <property type="entry name" value="Mab-21_HhH/H2TH-like"/>
</dbReference>
<dbReference type="Gene3D" id="1.10.1410.40">
    <property type="match status" value="1"/>
</dbReference>
<evidence type="ECO:0000313" key="6">
    <source>
        <dbReference type="Proteomes" id="UP000828390"/>
    </source>
</evidence>
<evidence type="ECO:0000256" key="2">
    <source>
        <dbReference type="SAM" id="MobiDB-lite"/>
    </source>
</evidence>
<feature type="region of interest" description="Disordered" evidence="2">
    <location>
        <begin position="1"/>
        <end position="20"/>
    </location>
</feature>